<accession>M4D7Z5</accession>
<dbReference type="EnsemblPlants" id="Bra012605.1">
    <property type="protein sequence ID" value="Bra012605.1-P"/>
    <property type="gene ID" value="Bra012605"/>
</dbReference>
<keyword evidence="2" id="KW-1185">Reference proteome</keyword>
<evidence type="ECO:0000313" key="1">
    <source>
        <dbReference type="EnsemblPlants" id="Bra012605.1-P"/>
    </source>
</evidence>
<organism evidence="1 2">
    <name type="scientific">Brassica campestris</name>
    <name type="common">Field mustard</name>
    <dbReference type="NCBI Taxonomy" id="3711"/>
    <lineage>
        <taxon>Eukaryota</taxon>
        <taxon>Viridiplantae</taxon>
        <taxon>Streptophyta</taxon>
        <taxon>Embryophyta</taxon>
        <taxon>Tracheophyta</taxon>
        <taxon>Spermatophyta</taxon>
        <taxon>Magnoliopsida</taxon>
        <taxon>eudicotyledons</taxon>
        <taxon>Gunneridae</taxon>
        <taxon>Pentapetalae</taxon>
        <taxon>rosids</taxon>
        <taxon>malvids</taxon>
        <taxon>Brassicales</taxon>
        <taxon>Brassicaceae</taxon>
        <taxon>Brassiceae</taxon>
        <taxon>Brassica</taxon>
    </lineage>
</organism>
<dbReference type="Gramene" id="Bra012605.1">
    <property type="protein sequence ID" value="Bra012605.1-P"/>
    <property type="gene ID" value="Bra012605"/>
</dbReference>
<proteinExistence type="predicted"/>
<dbReference type="HOGENOM" id="CLU_1909619_0_0_1"/>
<evidence type="ECO:0000313" key="2">
    <source>
        <dbReference type="Proteomes" id="UP000011750"/>
    </source>
</evidence>
<dbReference type="STRING" id="51351.M4D7Z5"/>
<dbReference type="Proteomes" id="UP000011750">
    <property type="component" value="Chromosome A03"/>
</dbReference>
<sequence>MEEESLEPLLIRRSARIVRPEGPAVQVVRLMDLIGNMIGDGDQHQKVVMAMVQVQVQVQVQHQMEEKGPGLGLVLVQELVLSQEEEEPQAVALAMVVGPDKQMKAVAQGVEMVQLLQVVEKGANTVKHFVLPL</sequence>
<dbReference type="OrthoDB" id="1102754at2759"/>
<reference evidence="1 2" key="2">
    <citation type="journal article" date="2018" name="Hortic Res">
        <title>Improved Brassica rapa reference genome by single-molecule sequencing and chromosome conformation capture technologies.</title>
        <authorList>
            <person name="Zhang L."/>
            <person name="Cai X."/>
            <person name="Wu J."/>
            <person name="Liu M."/>
            <person name="Grob S."/>
            <person name="Cheng F."/>
            <person name="Liang J."/>
            <person name="Cai C."/>
            <person name="Liu Z."/>
            <person name="Liu B."/>
            <person name="Wang F."/>
            <person name="Li S."/>
            <person name="Liu F."/>
            <person name="Li X."/>
            <person name="Cheng L."/>
            <person name="Yang W."/>
            <person name="Li M.H."/>
            <person name="Grossniklaus U."/>
            <person name="Zheng H."/>
            <person name="Wang X."/>
        </authorList>
    </citation>
    <scope>NUCLEOTIDE SEQUENCE [LARGE SCALE GENOMIC DNA]</scope>
    <source>
        <strain evidence="1 2">cv. Chiifu-401-42</strain>
    </source>
</reference>
<dbReference type="InParanoid" id="M4D7Z5"/>
<reference evidence="1 2" key="1">
    <citation type="journal article" date="2011" name="Nat. Genet.">
        <title>The genome of the mesopolyploid crop species Brassica rapa.</title>
        <authorList>
            <consortium name="Brassica rapa Genome Sequencing Project Consortium"/>
            <person name="Wang X."/>
            <person name="Wang H."/>
            <person name="Wang J."/>
            <person name="Sun R."/>
            <person name="Wu J."/>
            <person name="Liu S."/>
            <person name="Bai Y."/>
            <person name="Mun J.H."/>
            <person name="Bancroft I."/>
            <person name="Cheng F."/>
            <person name="Huang S."/>
            <person name="Li X."/>
            <person name="Hua W."/>
            <person name="Wang J."/>
            <person name="Wang X."/>
            <person name="Freeling M."/>
            <person name="Pires J.C."/>
            <person name="Paterson A.H."/>
            <person name="Chalhoub B."/>
            <person name="Wang B."/>
            <person name="Hayward A."/>
            <person name="Sharpe A.G."/>
            <person name="Park B.S."/>
            <person name="Weisshaar B."/>
            <person name="Liu B."/>
            <person name="Li B."/>
            <person name="Liu B."/>
            <person name="Tong C."/>
            <person name="Song C."/>
            <person name="Duran C."/>
            <person name="Peng C."/>
            <person name="Geng C."/>
            <person name="Koh C."/>
            <person name="Lin C."/>
            <person name="Edwards D."/>
            <person name="Mu D."/>
            <person name="Shen D."/>
            <person name="Soumpourou E."/>
            <person name="Li F."/>
            <person name="Fraser F."/>
            <person name="Conant G."/>
            <person name="Lassalle G."/>
            <person name="King G.J."/>
            <person name="Bonnema G."/>
            <person name="Tang H."/>
            <person name="Wang H."/>
            <person name="Belcram H."/>
            <person name="Zhou H."/>
            <person name="Hirakawa H."/>
            <person name="Abe H."/>
            <person name="Guo H."/>
            <person name="Wang H."/>
            <person name="Jin H."/>
            <person name="Parkin I.A."/>
            <person name="Batley J."/>
            <person name="Kim J.S."/>
            <person name="Just J."/>
            <person name="Li J."/>
            <person name="Xu J."/>
            <person name="Deng J."/>
            <person name="Kim J.A."/>
            <person name="Li J."/>
            <person name="Yu J."/>
            <person name="Meng J."/>
            <person name="Wang J."/>
            <person name="Min J."/>
            <person name="Poulain J."/>
            <person name="Wang J."/>
            <person name="Hatakeyama K."/>
            <person name="Wu K."/>
            <person name="Wang L."/>
            <person name="Fang L."/>
            <person name="Trick M."/>
            <person name="Links M.G."/>
            <person name="Zhao M."/>
            <person name="Jin M."/>
            <person name="Ramchiary N."/>
            <person name="Drou N."/>
            <person name="Berkman P.J."/>
            <person name="Cai Q."/>
            <person name="Huang Q."/>
            <person name="Li R."/>
            <person name="Tabata S."/>
            <person name="Cheng S."/>
            <person name="Zhang S."/>
            <person name="Zhang S."/>
            <person name="Huang S."/>
            <person name="Sato S."/>
            <person name="Sun S."/>
            <person name="Kwon S.J."/>
            <person name="Choi S.R."/>
            <person name="Lee T.H."/>
            <person name="Fan W."/>
            <person name="Zhao X."/>
            <person name="Tan X."/>
            <person name="Xu X."/>
            <person name="Wang Y."/>
            <person name="Qiu Y."/>
            <person name="Yin Y."/>
            <person name="Li Y."/>
            <person name="Du Y."/>
            <person name="Liao Y."/>
            <person name="Lim Y."/>
            <person name="Narusaka Y."/>
            <person name="Wang Y."/>
            <person name="Wang Z."/>
            <person name="Li Z."/>
            <person name="Wang Z."/>
            <person name="Xiong Z."/>
            <person name="Zhang Z."/>
        </authorList>
    </citation>
    <scope>NUCLEOTIDE SEQUENCE [LARGE SCALE GENOMIC DNA]</scope>
    <source>
        <strain evidence="1 2">cv. Chiifu-401-42</strain>
    </source>
</reference>
<protein>
    <submittedName>
        <fullName evidence="1">Uncharacterized protein</fullName>
    </submittedName>
</protein>
<reference evidence="1" key="3">
    <citation type="submission" date="2023-03" db="UniProtKB">
        <authorList>
            <consortium name="EnsemblPlants"/>
        </authorList>
    </citation>
    <scope>IDENTIFICATION</scope>
    <source>
        <strain evidence="1">cv. Chiifu-401-42</strain>
    </source>
</reference>
<name>M4D7Z5_BRACM</name>
<dbReference type="AlphaFoldDB" id="M4D7Z5"/>